<protein>
    <submittedName>
        <fullName evidence="7">HemX protein</fullName>
    </submittedName>
</protein>
<organism evidence="7 8">
    <name type="scientific">Desmospora profundinema</name>
    <dbReference type="NCBI Taxonomy" id="1571184"/>
    <lineage>
        <taxon>Bacteria</taxon>
        <taxon>Bacillati</taxon>
        <taxon>Bacillota</taxon>
        <taxon>Bacilli</taxon>
        <taxon>Bacillales</taxon>
        <taxon>Thermoactinomycetaceae</taxon>
        <taxon>Desmospora</taxon>
    </lineage>
</organism>
<evidence type="ECO:0000256" key="5">
    <source>
        <dbReference type="SAM" id="Phobius"/>
    </source>
</evidence>
<feature type="domain" description="Cytochrome c assembly protein" evidence="6">
    <location>
        <begin position="67"/>
        <end position="261"/>
    </location>
</feature>
<feature type="transmembrane region" description="Helical" evidence="5">
    <location>
        <begin position="242"/>
        <end position="266"/>
    </location>
</feature>
<evidence type="ECO:0000259" key="6">
    <source>
        <dbReference type="Pfam" id="PF01578"/>
    </source>
</evidence>
<dbReference type="Pfam" id="PF01578">
    <property type="entry name" value="Cytochrom_C_asm"/>
    <property type="match status" value="1"/>
</dbReference>
<name>A0ABU1IP03_9BACL</name>
<feature type="transmembrane region" description="Helical" evidence="5">
    <location>
        <begin position="6"/>
        <end position="24"/>
    </location>
</feature>
<keyword evidence="8" id="KW-1185">Reference proteome</keyword>
<evidence type="ECO:0000256" key="2">
    <source>
        <dbReference type="ARBA" id="ARBA00022692"/>
    </source>
</evidence>
<feature type="transmembrane region" description="Helical" evidence="5">
    <location>
        <begin position="130"/>
        <end position="152"/>
    </location>
</feature>
<keyword evidence="3 5" id="KW-1133">Transmembrane helix</keyword>
<dbReference type="RefSeq" id="WP_309866325.1">
    <property type="nucleotide sequence ID" value="NZ_JAVDQG010000005.1"/>
</dbReference>
<feature type="transmembrane region" description="Helical" evidence="5">
    <location>
        <begin position="91"/>
        <end position="110"/>
    </location>
</feature>
<dbReference type="Proteomes" id="UP001185012">
    <property type="component" value="Unassembled WGS sequence"/>
</dbReference>
<evidence type="ECO:0000256" key="4">
    <source>
        <dbReference type="ARBA" id="ARBA00023136"/>
    </source>
</evidence>
<dbReference type="InterPro" id="IPR002541">
    <property type="entry name" value="Cyt_c_assembly"/>
</dbReference>
<proteinExistence type="predicted"/>
<dbReference type="PANTHER" id="PTHR30071">
    <property type="entry name" value="HEME EXPORTER PROTEIN C"/>
    <property type="match status" value="1"/>
</dbReference>
<dbReference type="PANTHER" id="PTHR30071:SF15">
    <property type="entry name" value="PROTEIN HEMX"/>
    <property type="match status" value="1"/>
</dbReference>
<feature type="transmembrane region" description="Helical" evidence="5">
    <location>
        <begin position="69"/>
        <end position="86"/>
    </location>
</feature>
<comment type="caution">
    <text evidence="7">The sequence shown here is derived from an EMBL/GenBank/DDBJ whole genome shotgun (WGS) entry which is preliminary data.</text>
</comment>
<keyword evidence="4 5" id="KW-0472">Membrane</keyword>
<feature type="transmembrane region" description="Helical" evidence="5">
    <location>
        <begin position="213"/>
        <end position="230"/>
    </location>
</feature>
<feature type="transmembrane region" description="Helical" evidence="5">
    <location>
        <begin position="36"/>
        <end position="57"/>
    </location>
</feature>
<comment type="subcellular location">
    <subcellularLocation>
        <location evidence="1">Membrane</location>
        <topology evidence="1">Multi-pass membrane protein</topology>
    </subcellularLocation>
</comment>
<dbReference type="InterPro" id="IPR045062">
    <property type="entry name" value="Cyt_c_biogenesis_CcsA/CcmC"/>
</dbReference>
<evidence type="ECO:0000256" key="1">
    <source>
        <dbReference type="ARBA" id="ARBA00004141"/>
    </source>
</evidence>
<gene>
    <name evidence="7" type="ORF">JOE21_002453</name>
</gene>
<sequence length="270" mass="30700">MFAQHWYYDLIIYIYALSLLFAFSDLLQSNRRNRRLALVFLVAVWSFQTVFLAWKAVAQFPVLTGLDSLLFYSWALVTATLIINWFARIHLFVFAANLVGFAILAAHFFTSPAESPVAKVLLSELVFIHVTLAFLAYALFSLSTVFSGLYLVGNRLLKRKRWNQTLRRLPSLGKLQLFSHRLNMGGVPLLILALILGLVWAHETLGPASLLDPKVIGSLLVLGAYSTSLYQKVRKRWGGQRLAWWNVLSFFTIVINYLISSAGLSFHQWL</sequence>
<feature type="transmembrane region" description="Helical" evidence="5">
    <location>
        <begin position="182"/>
        <end position="201"/>
    </location>
</feature>
<accession>A0ABU1IP03</accession>
<evidence type="ECO:0000256" key="3">
    <source>
        <dbReference type="ARBA" id="ARBA00022989"/>
    </source>
</evidence>
<evidence type="ECO:0000313" key="7">
    <source>
        <dbReference type="EMBL" id="MDR6226446.1"/>
    </source>
</evidence>
<keyword evidence="2 5" id="KW-0812">Transmembrane</keyword>
<reference evidence="7 8" key="1">
    <citation type="submission" date="2023-07" db="EMBL/GenBank/DDBJ databases">
        <title>Genomic Encyclopedia of Type Strains, Phase IV (KMG-IV): sequencing the most valuable type-strain genomes for metagenomic binning, comparative biology and taxonomic classification.</title>
        <authorList>
            <person name="Goeker M."/>
        </authorList>
    </citation>
    <scope>NUCLEOTIDE SEQUENCE [LARGE SCALE GENOMIC DNA]</scope>
    <source>
        <strain evidence="7 8">DSM 45903</strain>
    </source>
</reference>
<dbReference type="EMBL" id="JAVDQG010000005">
    <property type="protein sequence ID" value="MDR6226446.1"/>
    <property type="molecule type" value="Genomic_DNA"/>
</dbReference>
<evidence type="ECO:0000313" key="8">
    <source>
        <dbReference type="Proteomes" id="UP001185012"/>
    </source>
</evidence>